<evidence type="ECO:0000313" key="6">
    <source>
        <dbReference type="EMBL" id="RCK80280.1"/>
    </source>
</evidence>
<proteinExistence type="predicted"/>
<comment type="pathway">
    <text evidence="1">Metabolic intermediate biosynthesis; chorismate biosynthesis; chorismate from D-erythrose 4-phosphate and phosphoenolpyruvate: step 4/7.</text>
</comment>
<dbReference type="SUPFAM" id="SSF51735">
    <property type="entry name" value="NAD(P)-binding Rossmann-fold domains"/>
    <property type="match status" value="1"/>
</dbReference>
<name>A0A367ZQG6_9BACT</name>
<comment type="caution">
    <text evidence="6">The sequence shown here is derived from an EMBL/GenBank/DDBJ whole genome shotgun (WGS) entry which is preliminary data.</text>
</comment>
<dbReference type="InterPro" id="IPR022893">
    <property type="entry name" value="Shikimate_DH_fam"/>
</dbReference>
<feature type="region of interest" description="Disordered" evidence="3">
    <location>
        <begin position="239"/>
        <end position="262"/>
    </location>
</feature>
<dbReference type="PANTHER" id="PTHR21089:SF1">
    <property type="entry name" value="BIFUNCTIONAL 3-DEHYDROQUINATE DEHYDRATASE_SHIKIMATE DEHYDROGENASE, CHLOROPLASTIC"/>
    <property type="match status" value="1"/>
</dbReference>
<keyword evidence="2" id="KW-0057">Aromatic amino acid biosynthesis</keyword>
<feature type="domain" description="Shikimate dehydrogenase substrate binding N-terminal" evidence="4">
    <location>
        <begin position="2"/>
        <end position="55"/>
    </location>
</feature>
<protein>
    <submittedName>
        <fullName evidence="6">Shikimate 5-dehydrogenase I alpha</fullName>
    </submittedName>
</protein>
<gene>
    <name evidence="6" type="ORF">OZSIB_3462</name>
</gene>
<dbReference type="EMBL" id="QOQW01000007">
    <property type="protein sequence ID" value="RCK80280.1"/>
    <property type="molecule type" value="Genomic_DNA"/>
</dbReference>
<dbReference type="Gene3D" id="3.40.50.720">
    <property type="entry name" value="NAD(P)-binding Rossmann-like Domain"/>
    <property type="match status" value="1"/>
</dbReference>
<dbReference type="GO" id="GO:0005829">
    <property type="term" value="C:cytosol"/>
    <property type="evidence" value="ECO:0007669"/>
    <property type="project" value="TreeGrafter"/>
</dbReference>
<reference evidence="6 7" key="1">
    <citation type="submission" date="2018-05" db="EMBL/GenBank/DDBJ databases">
        <title>A metagenomic window into the 2 km-deep terrestrial subsurface aquifer revealed taxonomically and functionally diverse microbial community comprising novel uncultured bacterial lineages.</title>
        <authorList>
            <person name="Kadnikov V.V."/>
            <person name="Mardanov A.V."/>
            <person name="Beletsky A.V."/>
            <person name="Banks D."/>
            <person name="Pimenov N.V."/>
            <person name="Frank Y.A."/>
            <person name="Karnachuk O.V."/>
            <person name="Ravin N.V."/>
        </authorList>
    </citation>
    <scope>NUCLEOTIDE SEQUENCE [LARGE SCALE GENOMIC DNA]</scope>
    <source>
        <strain evidence="6">BY5</strain>
    </source>
</reference>
<dbReference type="GO" id="GO:0009423">
    <property type="term" value="P:chorismate biosynthetic process"/>
    <property type="evidence" value="ECO:0007669"/>
    <property type="project" value="TreeGrafter"/>
</dbReference>
<dbReference type="InterPro" id="IPR046346">
    <property type="entry name" value="Aminoacid_DH-like_N_sf"/>
</dbReference>
<evidence type="ECO:0000256" key="3">
    <source>
        <dbReference type="SAM" id="MobiDB-lite"/>
    </source>
</evidence>
<dbReference type="GO" id="GO:0004764">
    <property type="term" value="F:shikimate 3-dehydrogenase (NADP+) activity"/>
    <property type="evidence" value="ECO:0007669"/>
    <property type="project" value="InterPro"/>
</dbReference>
<evidence type="ECO:0000259" key="4">
    <source>
        <dbReference type="Pfam" id="PF08501"/>
    </source>
</evidence>
<evidence type="ECO:0000256" key="2">
    <source>
        <dbReference type="ARBA" id="ARBA00023141"/>
    </source>
</evidence>
<accession>A0A367ZQG6</accession>
<dbReference type="CDD" id="cd01065">
    <property type="entry name" value="NAD_bind_Shikimate_DH"/>
    <property type="match status" value="1"/>
</dbReference>
<dbReference type="Pfam" id="PF18317">
    <property type="entry name" value="SDH_C"/>
    <property type="match status" value="1"/>
</dbReference>
<feature type="compositionally biased region" description="Polar residues" evidence="3">
    <location>
        <begin position="241"/>
        <end position="254"/>
    </location>
</feature>
<dbReference type="PANTHER" id="PTHR21089">
    <property type="entry name" value="SHIKIMATE DEHYDROGENASE"/>
    <property type="match status" value="1"/>
</dbReference>
<dbReference type="InterPro" id="IPR013708">
    <property type="entry name" value="Shikimate_DH-bd_N"/>
</dbReference>
<dbReference type="AlphaFoldDB" id="A0A367ZQG6"/>
<dbReference type="InterPro" id="IPR036291">
    <property type="entry name" value="NAD(P)-bd_dom_sf"/>
</dbReference>
<dbReference type="SUPFAM" id="SSF53223">
    <property type="entry name" value="Aminoacid dehydrogenase-like, N-terminal domain"/>
    <property type="match status" value="1"/>
</dbReference>
<dbReference type="InterPro" id="IPR041121">
    <property type="entry name" value="SDH_C"/>
</dbReference>
<dbReference type="GO" id="GO:0019632">
    <property type="term" value="P:shikimate metabolic process"/>
    <property type="evidence" value="ECO:0007669"/>
    <property type="project" value="TreeGrafter"/>
</dbReference>
<dbReference type="Proteomes" id="UP000252355">
    <property type="component" value="Unassembled WGS sequence"/>
</dbReference>
<evidence type="ECO:0000259" key="5">
    <source>
        <dbReference type="Pfam" id="PF18317"/>
    </source>
</evidence>
<dbReference type="Pfam" id="PF08501">
    <property type="entry name" value="Shikimate_dh_N"/>
    <property type="match status" value="1"/>
</dbReference>
<keyword evidence="2" id="KW-0028">Amino-acid biosynthesis</keyword>
<organism evidence="6 7">
    <name type="scientific">Candidatus Ozemobacter sibiricus</name>
    <dbReference type="NCBI Taxonomy" id="2268124"/>
    <lineage>
        <taxon>Bacteria</taxon>
        <taxon>Candidatus Ozemobacteria</taxon>
        <taxon>Candidatus Ozemobacterales</taxon>
        <taxon>Candidatus Ozemobacteraceae</taxon>
        <taxon>Candidatus Ozemobacter</taxon>
    </lineage>
</organism>
<dbReference type="GO" id="GO:0009073">
    <property type="term" value="P:aromatic amino acid family biosynthetic process"/>
    <property type="evidence" value="ECO:0007669"/>
    <property type="project" value="UniProtKB-KW"/>
</dbReference>
<sequence>MPFPVPAGRLSTALAGLQASGVRGVNVTLPHKEAAAAACTALEAPADQIGAVNTVRFAADGTMHGYNTDALGMIDLLATFDRPPDKVVLLGAGGAAKAVLWSLFQAGATVVYWSNRTGSRLVSPWGSDRTRVQPVPWASESLKDAMVDSTLIINATSLGWRAEDRLPWLGQTLSPRSTYLDLNYHPSSRLLLDARANGARVIDGLALLVRQGAAAFTLLTGMPAPLSVMRRALRRHLGVQATDSEASPRSQGASAPSPRRRQ</sequence>
<evidence type="ECO:0000256" key="1">
    <source>
        <dbReference type="ARBA" id="ARBA00004871"/>
    </source>
</evidence>
<dbReference type="Gene3D" id="3.40.50.10860">
    <property type="entry name" value="Leucine Dehydrogenase, chain A, domain 1"/>
    <property type="match status" value="1"/>
</dbReference>
<evidence type="ECO:0000313" key="7">
    <source>
        <dbReference type="Proteomes" id="UP000252355"/>
    </source>
</evidence>
<dbReference type="GO" id="GO:0050661">
    <property type="term" value="F:NADP binding"/>
    <property type="evidence" value="ECO:0007669"/>
    <property type="project" value="TreeGrafter"/>
</dbReference>
<feature type="domain" description="SDH C-terminal" evidence="5">
    <location>
        <begin position="204"/>
        <end position="234"/>
    </location>
</feature>